<dbReference type="Proteomes" id="UP000481327">
    <property type="component" value="Unassembled WGS sequence"/>
</dbReference>
<dbReference type="EMBL" id="WIOL01000001">
    <property type="protein sequence ID" value="MQT15945.1"/>
    <property type="molecule type" value="Genomic_DNA"/>
</dbReference>
<organism evidence="1 2">
    <name type="scientific">Sandarakinorhabdus fusca</name>
    <dbReference type="NCBI Taxonomy" id="1439888"/>
    <lineage>
        <taxon>Bacteria</taxon>
        <taxon>Pseudomonadati</taxon>
        <taxon>Pseudomonadota</taxon>
        <taxon>Alphaproteobacteria</taxon>
        <taxon>Sphingomonadales</taxon>
        <taxon>Sphingosinicellaceae</taxon>
        <taxon>Sandarakinorhabdus</taxon>
    </lineage>
</organism>
<dbReference type="RefSeq" id="WP_152576405.1">
    <property type="nucleotide sequence ID" value="NZ_JAATJI010000001.1"/>
</dbReference>
<evidence type="ECO:0000313" key="1">
    <source>
        <dbReference type="EMBL" id="MQT15945.1"/>
    </source>
</evidence>
<gene>
    <name evidence="1" type="ORF">F3168_01540</name>
</gene>
<dbReference type="OrthoDB" id="5726381at2"/>
<sequence>MTTLLGRPAHFLKYYPVKCAGSSAPVQNAANTKAYRIVKRDGALGQKAGHRGATRPGIFGTTLNISSFKLEPGGAAVGAGTVAQAHVVPMVNHNSTIYGCFDLQGVTNAMPNYVLDAGGDGLMVTGELSNCCFAWVQQGNDLWCTHVQPVGGITPGNLQTELSTTGSFAGLPGTALSTFGRNQYPGGRASIIGVREGGVWNLYAQKTDTSFDTLTESWRIHPGPAVRL</sequence>
<dbReference type="AlphaFoldDB" id="A0A7C9KV32"/>
<reference evidence="1 2" key="1">
    <citation type="submission" date="2019-09" db="EMBL/GenBank/DDBJ databases">
        <title>Polymorphobacter sp. isolated from a lake in China.</title>
        <authorList>
            <person name="Liu Z."/>
        </authorList>
    </citation>
    <scope>NUCLEOTIDE SEQUENCE [LARGE SCALE GENOMIC DNA]</scope>
    <source>
        <strain evidence="1 2">D40P</strain>
    </source>
</reference>
<comment type="caution">
    <text evidence="1">The sequence shown here is derived from an EMBL/GenBank/DDBJ whole genome shotgun (WGS) entry which is preliminary data.</text>
</comment>
<evidence type="ECO:0000313" key="2">
    <source>
        <dbReference type="Proteomes" id="UP000481327"/>
    </source>
</evidence>
<name>A0A7C9KV32_9SPHN</name>
<accession>A0A7C9KV32</accession>
<keyword evidence="2" id="KW-1185">Reference proteome</keyword>
<proteinExistence type="predicted"/>
<protein>
    <submittedName>
        <fullName evidence="1">Uncharacterized protein</fullName>
    </submittedName>
</protein>